<dbReference type="GO" id="GO:0005743">
    <property type="term" value="C:mitochondrial inner membrane"/>
    <property type="evidence" value="ECO:0007669"/>
    <property type="project" value="UniProtKB-SubCell"/>
</dbReference>
<evidence type="ECO:0000256" key="10">
    <source>
        <dbReference type="ARBA" id="ARBA00023128"/>
    </source>
</evidence>
<evidence type="ECO:0000256" key="3">
    <source>
        <dbReference type="ARBA" id="ARBA00011245"/>
    </source>
</evidence>
<evidence type="ECO:0000256" key="5">
    <source>
        <dbReference type="ARBA" id="ARBA00022449"/>
    </source>
</evidence>
<keyword evidence="10" id="KW-0496">Mitochondrion</keyword>
<evidence type="ECO:0000256" key="1">
    <source>
        <dbReference type="ARBA" id="ARBA00004448"/>
    </source>
</evidence>
<keyword evidence="5" id="KW-0050">Antiport</keyword>
<dbReference type="PANTHER" id="PTHR45635:SF40">
    <property type="entry name" value="ADP_ATP TRANSLOCASE 4"/>
    <property type="match status" value="1"/>
</dbReference>
<feature type="repeat" description="Solcar" evidence="13">
    <location>
        <begin position="22"/>
        <end position="99"/>
    </location>
</feature>
<reference evidence="16 17" key="1">
    <citation type="submission" date="2022-11" db="EMBL/GenBank/DDBJ databases">
        <title>Whole genome sequence of Eschrichtius robustus ER-17-0199.</title>
        <authorList>
            <person name="Bruniche-Olsen A."/>
            <person name="Black A.N."/>
            <person name="Fields C.J."/>
            <person name="Walden K."/>
            <person name="Dewoody J.A."/>
        </authorList>
    </citation>
    <scope>NUCLEOTIDE SEQUENCE [LARGE SCALE GENOMIC DNA]</scope>
    <source>
        <strain evidence="16">ER-17-0199</strain>
        <tissue evidence="16">Blubber</tissue>
    </source>
</reference>
<evidence type="ECO:0000256" key="9">
    <source>
        <dbReference type="ARBA" id="ARBA00022989"/>
    </source>
</evidence>
<dbReference type="Gene3D" id="1.50.40.10">
    <property type="entry name" value="Mitochondrial carrier domain"/>
    <property type="match status" value="1"/>
</dbReference>
<sequence length="99" mass="10838">MQSVPPKKKLEKKAEKQLFDAASFVKDLLAGGVAAAVSKTTVAPIERVKLLLQVQASSKQISPEAQYKGLVDCLMRIPREQGVRLCTYVHLCLAQEENG</sequence>
<organism evidence="16 17">
    <name type="scientific">Eschrichtius robustus</name>
    <name type="common">California gray whale</name>
    <name type="synonym">Eschrichtius gibbosus</name>
    <dbReference type="NCBI Taxonomy" id="9764"/>
    <lineage>
        <taxon>Eukaryota</taxon>
        <taxon>Metazoa</taxon>
        <taxon>Chordata</taxon>
        <taxon>Craniata</taxon>
        <taxon>Vertebrata</taxon>
        <taxon>Euteleostomi</taxon>
        <taxon>Mammalia</taxon>
        <taxon>Eutheria</taxon>
        <taxon>Laurasiatheria</taxon>
        <taxon>Artiodactyla</taxon>
        <taxon>Whippomorpha</taxon>
        <taxon>Cetacea</taxon>
        <taxon>Mysticeti</taxon>
        <taxon>Eschrichtiidae</taxon>
        <taxon>Eschrichtius</taxon>
    </lineage>
</organism>
<dbReference type="PRINTS" id="PR00926">
    <property type="entry name" value="MITOCARRIER"/>
</dbReference>
<dbReference type="PROSITE" id="PS50920">
    <property type="entry name" value="SOLCAR"/>
    <property type="match status" value="1"/>
</dbReference>
<dbReference type="InterPro" id="IPR018108">
    <property type="entry name" value="MCP_transmembrane"/>
</dbReference>
<evidence type="ECO:0000256" key="4">
    <source>
        <dbReference type="ARBA" id="ARBA00022448"/>
    </source>
</evidence>
<dbReference type="InterPro" id="IPR002067">
    <property type="entry name" value="MCP"/>
</dbReference>
<evidence type="ECO:0000256" key="8">
    <source>
        <dbReference type="ARBA" id="ARBA00022792"/>
    </source>
</evidence>
<dbReference type="InterPro" id="IPR023395">
    <property type="entry name" value="MCP_dom_sf"/>
</dbReference>
<protein>
    <recommendedName>
        <fullName evidence="15">ADP/ATP translocase</fullName>
    </recommendedName>
    <alternativeName>
        <fullName evidence="15">ADP,ATP carrier protein</fullName>
    </alternativeName>
</protein>
<keyword evidence="11 13" id="KW-0472">Membrane</keyword>
<keyword evidence="4 14" id="KW-0813">Transport</keyword>
<dbReference type="Proteomes" id="UP001159641">
    <property type="component" value="Unassembled WGS sequence"/>
</dbReference>
<accession>A0AB34GLN0</accession>
<comment type="catalytic activity">
    <reaction evidence="12">
        <text>H(+)(in) = H(+)(out)</text>
        <dbReference type="Rhea" id="RHEA:34979"/>
        <dbReference type="ChEBI" id="CHEBI:15378"/>
    </reaction>
</comment>
<keyword evidence="7" id="KW-0677">Repeat</keyword>
<dbReference type="PANTHER" id="PTHR45635">
    <property type="entry name" value="ADP,ATP CARRIER PROTEIN 1-RELATED-RELATED"/>
    <property type="match status" value="1"/>
</dbReference>
<name>A0AB34GLN0_ESCRO</name>
<keyword evidence="9" id="KW-1133">Transmembrane helix</keyword>
<gene>
    <name evidence="16" type="ORF">J1605_011743</name>
</gene>
<dbReference type="InterPro" id="IPR002113">
    <property type="entry name" value="ADT_euk_type"/>
</dbReference>
<keyword evidence="17" id="KW-1185">Reference proteome</keyword>
<keyword evidence="6 13" id="KW-0812">Transmembrane</keyword>
<dbReference type="PRINTS" id="PR00927">
    <property type="entry name" value="ADPTRNSLCASE"/>
</dbReference>
<evidence type="ECO:0000256" key="12">
    <source>
        <dbReference type="ARBA" id="ARBA00024169"/>
    </source>
</evidence>
<comment type="caution">
    <text evidence="16">The sequence shown here is derived from an EMBL/GenBank/DDBJ whole genome shotgun (WGS) entry which is preliminary data.</text>
</comment>
<evidence type="ECO:0000256" key="7">
    <source>
        <dbReference type="ARBA" id="ARBA00022737"/>
    </source>
</evidence>
<proteinExistence type="inferred from homology"/>
<evidence type="ECO:0000256" key="13">
    <source>
        <dbReference type="PROSITE-ProRule" id="PRU00282"/>
    </source>
</evidence>
<evidence type="ECO:0000313" key="17">
    <source>
        <dbReference type="Proteomes" id="UP001159641"/>
    </source>
</evidence>
<evidence type="ECO:0000256" key="11">
    <source>
        <dbReference type="ARBA" id="ARBA00023136"/>
    </source>
</evidence>
<comment type="subunit">
    <text evidence="3 15">Monomer.</text>
</comment>
<dbReference type="GO" id="GO:1901029">
    <property type="term" value="P:negative regulation of mitochondrial outer membrane permeabilization involved in apoptotic signaling pathway"/>
    <property type="evidence" value="ECO:0007669"/>
    <property type="project" value="TreeGrafter"/>
</dbReference>
<evidence type="ECO:0000256" key="6">
    <source>
        <dbReference type="ARBA" id="ARBA00022692"/>
    </source>
</evidence>
<comment type="similarity">
    <text evidence="2 14">Belongs to the mitochondrial carrier (TC 2.A.29) family.</text>
</comment>
<dbReference type="SUPFAM" id="SSF103506">
    <property type="entry name" value="Mitochondrial carrier"/>
    <property type="match status" value="1"/>
</dbReference>
<evidence type="ECO:0000256" key="2">
    <source>
        <dbReference type="ARBA" id="ARBA00006375"/>
    </source>
</evidence>
<evidence type="ECO:0000256" key="15">
    <source>
        <dbReference type="RuleBase" id="RU368008"/>
    </source>
</evidence>
<comment type="subcellular location">
    <subcellularLocation>
        <location evidence="15">Membrane</location>
        <topology evidence="15">Multi-pass membrane protein</topology>
    </subcellularLocation>
    <subcellularLocation>
        <location evidence="1">Mitochondrion inner membrane</location>
        <topology evidence="1">Multi-pass membrane protein</topology>
    </subcellularLocation>
</comment>
<dbReference type="GO" id="GO:0140021">
    <property type="term" value="P:mitochondrial ADP transmembrane transport"/>
    <property type="evidence" value="ECO:0007669"/>
    <property type="project" value="InterPro"/>
</dbReference>
<keyword evidence="8" id="KW-0999">Mitochondrion inner membrane</keyword>
<dbReference type="GO" id="GO:1990544">
    <property type="term" value="P:mitochondrial ATP transmembrane transport"/>
    <property type="evidence" value="ECO:0007669"/>
    <property type="project" value="InterPro"/>
</dbReference>
<evidence type="ECO:0000313" key="16">
    <source>
        <dbReference type="EMBL" id="KAJ8780479.1"/>
    </source>
</evidence>
<dbReference type="EMBL" id="JAIQCJ010002160">
    <property type="protein sequence ID" value="KAJ8780479.1"/>
    <property type="molecule type" value="Genomic_DNA"/>
</dbReference>
<dbReference type="Pfam" id="PF00153">
    <property type="entry name" value="Mito_carr"/>
    <property type="match status" value="1"/>
</dbReference>
<comment type="function">
    <text evidence="15">Catalyzes the exchange of ADP and ATP across the membrane.</text>
</comment>
<dbReference type="AlphaFoldDB" id="A0AB34GLN0"/>
<dbReference type="GO" id="GO:0005471">
    <property type="term" value="F:ATP:ADP antiporter activity"/>
    <property type="evidence" value="ECO:0007669"/>
    <property type="project" value="UniProtKB-UniRule"/>
</dbReference>
<evidence type="ECO:0000256" key="14">
    <source>
        <dbReference type="RuleBase" id="RU000488"/>
    </source>
</evidence>